<proteinExistence type="predicted"/>
<evidence type="ECO:0000256" key="5">
    <source>
        <dbReference type="ARBA" id="ARBA00023136"/>
    </source>
</evidence>
<evidence type="ECO:0000256" key="3">
    <source>
        <dbReference type="ARBA" id="ARBA00022692"/>
    </source>
</evidence>
<dbReference type="Proteomes" id="UP001382727">
    <property type="component" value="Chromosome"/>
</dbReference>
<feature type="transmembrane region" description="Helical" evidence="6">
    <location>
        <begin position="115"/>
        <end position="148"/>
    </location>
</feature>
<keyword evidence="5 6" id="KW-0472">Membrane</keyword>
<organism evidence="8 9">
    <name type="scientific">Janibacter alittae</name>
    <dbReference type="NCBI Taxonomy" id="3115209"/>
    <lineage>
        <taxon>Bacteria</taxon>
        <taxon>Bacillati</taxon>
        <taxon>Actinomycetota</taxon>
        <taxon>Actinomycetes</taxon>
        <taxon>Micrococcales</taxon>
        <taxon>Intrasporangiaceae</taxon>
        <taxon>Janibacter</taxon>
    </lineage>
</organism>
<reference evidence="8 9" key="1">
    <citation type="submission" date="2024-02" db="EMBL/GenBank/DDBJ databases">
        <title>Janibacter sp. nov., isolated from gut of marine sandworm.</title>
        <authorList>
            <person name="Kim B."/>
            <person name="Jun M.O."/>
            <person name="Shin N.-R."/>
        </authorList>
    </citation>
    <scope>NUCLEOTIDE SEQUENCE [LARGE SCALE GENOMIC DNA]</scope>
    <source>
        <strain evidence="8 9">A1S7</strain>
    </source>
</reference>
<evidence type="ECO:0000256" key="1">
    <source>
        <dbReference type="ARBA" id="ARBA00004651"/>
    </source>
</evidence>
<feature type="transmembrane region" description="Helical" evidence="6">
    <location>
        <begin position="59"/>
        <end position="80"/>
    </location>
</feature>
<sequence>MSDAHAYNPNPPTQNQERPAELLDRFVAKLIDFVITGVVYAVIAAILAVALTVGTGSSWLSGVVTSIVLVALQLGYFTFLESSRGQTVGKMVMKLHVQGPNGGLPTTEEALKRNLWMAISLIGIIPLIGWLIQFVAWIAALVTIAMGINNDTANRQAWHDQFAGGTRVIKAG</sequence>
<dbReference type="InterPro" id="IPR010432">
    <property type="entry name" value="RDD"/>
</dbReference>
<keyword evidence="3 6" id="KW-0812">Transmembrane</keyword>
<comment type="subcellular location">
    <subcellularLocation>
        <location evidence="1">Cell membrane</location>
        <topology evidence="1">Multi-pass membrane protein</topology>
    </subcellularLocation>
</comment>
<evidence type="ECO:0000313" key="9">
    <source>
        <dbReference type="Proteomes" id="UP001382727"/>
    </source>
</evidence>
<feature type="domain" description="RDD" evidence="7">
    <location>
        <begin position="20"/>
        <end position="164"/>
    </location>
</feature>
<name>A0ABZ2MK27_9MICO</name>
<keyword evidence="4 6" id="KW-1133">Transmembrane helix</keyword>
<gene>
    <name evidence="8" type="ORF">V1351_03995</name>
</gene>
<dbReference type="Pfam" id="PF06271">
    <property type="entry name" value="RDD"/>
    <property type="match status" value="1"/>
</dbReference>
<evidence type="ECO:0000256" key="2">
    <source>
        <dbReference type="ARBA" id="ARBA00022475"/>
    </source>
</evidence>
<evidence type="ECO:0000256" key="6">
    <source>
        <dbReference type="SAM" id="Phobius"/>
    </source>
</evidence>
<dbReference type="EMBL" id="CP144913">
    <property type="protein sequence ID" value="WXB77234.1"/>
    <property type="molecule type" value="Genomic_DNA"/>
</dbReference>
<evidence type="ECO:0000313" key="8">
    <source>
        <dbReference type="EMBL" id="WXB77234.1"/>
    </source>
</evidence>
<dbReference type="RefSeq" id="WP_338750936.1">
    <property type="nucleotide sequence ID" value="NZ_CP144913.1"/>
</dbReference>
<evidence type="ECO:0000256" key="4">
    <source>
        <dbReference type="ARBA" id="ARBA00022989"/>
    </source>
</evidence>
<dbReference type="InterPro" id="IPR051791">
    <property type="entry name" value="Pra-immunoreactive"/>
</dbReference>
<feature type="transmembrane region" description="Helical" evidence="6">
    <location>
        <begin position="30"/>
        <end position="53"/>
    </location>
</feature>
<dbReference type="PANTHER" id="PTHR36115:SF4">
    <property type="entry name" value="MEMBRANE PROTEIN"/>
    <property type="match status" value="1"/>
</dbReference>
<keyword evidence="2" id="KW-1003">Cell membrane</keyword>
<protein>
    <submittedName>
        <fullName evidence="8">RDD family protein</fullName>
    </submittedName>
</protein>
<accession>A0ABZ2MK27</accession>
<dbReference type="PANTHER" id="PTHR36115">
    <property type="entry name" value="PROLINE-RICH ANTIGEN HOMOLOG-RELATED"/>
    <property type="match status" value="1"/>
</dbReference>
<keyword evidence="9" id="KW-1185">Reference proteome</keyword>
<evidence type="ECO:0000259" key="7">
    <source>
        <dbReference type="Pfam" id="PF06271"/>
    </source>
</evidence>